<dbReference type="SUPFAM" id="SSF101960">
    <property type="entry name" value="Stabilizer of iron transporter SufD"/>
    <property type="match status" value="1"/>
</dbReference>
<dbReference type="InterPro" id="IPR045595">
    <property type="entry name" value="SufBD_N"/>
</dbReference>
<dbReference type="Pfam" id="PF01458">
    <property type="entry name" value="SUFBD_core"/>
    <property type="match status" value="1"/>
</dbReference>
<dbReference type="RefSeq" id="WP_358348753.1">
    <property type="nucleotide sequence ID" value="NZ_JBEZFP010000006.1"/>
</dbReference>
<evidence type="ECO:0000313" key="5">
    <source>
        <dbReference type="Proteomes" id="UP001551482"/>
    </source>
</evidence>
<comment type="caution">
    <text evidence="4">The sequence shown here is derived from an EMBL/GenBank/DDBJ whole genome shotgun (WGS) entry which is preliminary data.</text>
</comment>
<dbReference type="PANTHER" id="PTHR30508:SF1">
    <property type="entry name" value="UPF0051 PROTEIN ABCI8, CHLOROPLASTIC-RELATED"/>
    <property type="match status" value="1"/>
</dbReference>
<reference evidence="4 5" key="1">
    <citation type="submission" date="2024-06" db="EMBL/GenBank/DDBJ databases">
        <title>The Natural Products Discovery Center: Release of the First 8490 Sequenced Strains for Exploring Actinobacteria Biosynthetic Diversity.</title>
        <authorList>
            <person name="Kalkreuter E."/>
            <person name="Kautsar S.A."/>
            <person name="Yang D."/>
            <person name="Bader C.D."/>
            <person name="Teijaro C.N."/>
            <person name="Fluegel L."/>
            <person name="Davis C.M."/>
            <person name="Simpson J.R."/>
            <person name="Lauterbach L."/>
            <person name="Steele A.D."/>
            <person name="Gui C."/>
            <person name="Meng S."/>
            <person name="Li G."/>
            <person name="Viehrig K."/>
            <person name="Ye F."/>
            <person name="Su P."/>
            <person name="Kiefer A.F."/>
            <person name="Nichols A."/>
            <person name="Cepeda A.J."/>
            <person name="Yan W."/>
            <person name="Fan B."/>
            <person name="Jiang Y."/>
            <person name="Adhikari A."/>
            <person name="Zheng C.-J."/>
            <person name="Schuster L."/>
            <person name="Cowan T.M."/>
            <person name="Smanski M.J."/>
            <person name="Chevrette M.G."/>
            <person name="De Carvalho L.P.S."/>
            <person name="Shen B."/>
        </authorList>
    </citation>
    <scope>NUCLEOTIDE SEQUENCE [LARGE SCALE GENOMIC DNA]</scope>
    <source>
        <strain evidence="4 5">NPDC048946</strain>
    </source>
</reference>
<protein>
    <submittedName>
        <fullName evidence="4">Fe-S cluster assembly protein SufB</fullName>
    </submittedName>
</protein>
<proteinExistence type="inferred from homology"/>
<feature type="domain" description="SUF system FeS cluster assembly SufBD N-terminal" evidence="3">
    <location>
        <begin position="141"/>
        <end position="204"/>
    </location>
</feature>
<dbReference type="Proteomes" id="UP001551482">
    <property type="component" value="Unassembled WGS sequence"/>
</dbReference>
<evidence type="ECO:0000256" key="1">
    <source>
        <dbReference type="ARBA" id="ARBA00043967"/>
    </source>
</evidence>
<comment type="similarity">
    <text evidence="1">Belongs to the iron-sulfur cluster assembly SufBD family.</text>
</comment>
<sequence>MTTEARPELEGLGTYEYGWADTDVAGANARRGLSEEVVRDISAKKNEPEWMLKLRLKGLRLFDKKPMPTWGSDLSGIDFDNIKYFVRSTEKQAASWEDLPDDIKNTYDRLGIPEAEKQRLVAGVAAQYESEVVYHQIREDLEEQGVIFMDTDTGLREHPEIFQEYFGSVIPVGDNKFAALNTAVWSGGSFIYVPKGVHVEIPLQAYFRINTENMGQFERTLIIADEDSYVHYVEGCTAPIYSSDSLHSAVVEIIVKKNARVRYTTIQNWSNNVYNLVTKRAVAHEGATMEWIDGNIGSKVTMKYPAVWLLGEHAKGETLSIAFAGEGQHQDAGSKMVHCAPNTSSNIVSKSVARGGGRTSYRGLVQIEDGAKGSTSSVKCDALLVDTISRSDTYPYVDVREDDVSMGHEATVSKVSEDQLFYLMSRGMTEDEAMAMIVRGFVEPIARELPMEYALELNRLIELQMEGAVG</sequence>
<gene>
    <name evidence="4" type="primary">sufB</name>
    <name evidence="4" type="ORF">AB0C36_03890</name>
</gene>
<keyword evidence="5" id="KW-1185">Reference proteome</keyword>
<dbReference type="Pfam" id="PF19295">
    <property type="entry name" value="SufBD_N"/>
    <property type="match status" value="1"/>
</dbReference>
<dbReference type="PANTHER" id="PTHR30508">
    <property type="entry name" value="FES CLUSTER ASSEMBLY PROTEIN SUF"/>
    <property type="match status" value="1"/>
</dbReference>
<dbReference type="InterPro" id="IPR055346">
    <property type="entry name" value="Fe-S_cluster_assembly_SufBD"/>
</dbReference>
<dbReference type="NCBIfam" id="TIGR01980">
    <property type="entry name" value="sufB"/>
    <property type="match status" value="1"/>
</dbReference>
<evidence type="ECO:0000259" key="3">
    <source>
        <dbReference type="Pfam" id="PF19295"/>
    </source>
</evidence>
<organism evidence="4 5">
    <name type="scientific">Streptodolium elevatio</name>
    <dbReference type="NCBI Taxonomy" id="3157996"/>
    <lineage>
        <taxon>Bacteria</taxon>
        <taxon>Bacillati</taxon>
        <taxon>Actinomycetota</taxon>
        <taxon>Actinomycetes</taxon>
        <taxon>Kitasatosporales</taxon>
        <taxon>Streptomycetaceae</taxon>
        <taxon>Streptodolium</taxon>
    </lineage>
</organism>
<dbReference type="InterPro" id="IPR000825">
    <property type="entry name" value="SUF_FeS_clus_asmbl_SufBD_core"/>
</dbReference>
<dbReference type="InterPro" id="IPR010231">
    <property type="entry name" value="SUF_FeS_clus_asmbl_SufB"/>
</dbReference>
<accession>A0ABV3DA67</accession>
<dbReference type="EMBL" id="JBEZFP010000006">
    <property type="protein sequence ID" value="MEU8132630.1"/>
    <property type="molecule type" value="Genomic_DNA"/>
</dbReference>
<feature type="domain" description="SUF system FeS cluster assembly SufBD core" evidence="2">
    <location>
        <begin position="207"/>
        <end position="441"/>
    </location>
</feature>
<name>A0ABV3DA67_9ACTN</name>
<evidence type="ECO:0000313" key="4">
    <source>
        <dbReference type="EMBL" id="MEU8132630.1"/>
    </source>
</evidence>
<dbReference type="InterPro" id="IPR037284">
    <property type="entry name" value="SUF_FeS_clus_asmbl_SufBD_sf"/>
</dbReference>
<evidence type="ECO:0000259" key="2">
    <source>
        <dbReference type="Pfam" id="PF01458"/>
    </source>
</evidence>